<feature type="compositionally biased region" description="Basic and acidic residues" evidence="2">
    <location>
        <begin position="1"/>
        <end position="12"/>
    </location>
</feature>
<feature type="domain" description="SWIM-type" evidence="3">
    <location>
        <begin position="499"/>
        <end position="541"/>
    </location>
</feature>
<dbReference type="Proteomes" id="UP000280296">
    <property type="component" value="Unassembled WGS sequence"/>
</dbReference>
<name>A0A432MI66_9BACT</name>
<keyword evidence="1" id="KW-0479">Metal-binding</keyword>
<dbReference type="PROSITE" id="PS50966">
    <property type="entry name" value="ZF_SWIM"/>
    <property type="match status" value="1"/>
</dbReference>
<dbReference type="AlphaFoldDB" id="A0A432MI66"/>
<dbReference type="GO" id="GO:0008270">
    <property type="term" value="F:zinc ion binding"/>
    <property type="evidence" value="ECO:0007669"/>
    <property type="project" value="UniProtKB-KW"/>
</dbReference>
<comment type="caution">
    <text evidence="4">The sequence shown here is derived from an EMBL/GenBank/DDBJ whole genome shotgun (WGS) entry which is preliminary data.</text>
</comment>
<sequence>MSDAAAADRPDAEPAEAVETPGHTDVDLAYAGPSTLVSEGDSATLSLVANRHRPAVRFEAALRDPLPFREAMAALHAVVGSDYRYVPKDRTAYLADRRMKAESAHLGLWEAQRAYFSWLMRNDPTAYLILDPVVTAHPDQVFFEVFSKDEGTYAKLGVDLDAFEPDPAVSTTWGTTNIDFSEALHLGIEQMRSYRTTRLSLGLEGVSVATEGAGAVLEKTVRVPDSWLRGFLQVQSAAALPRTSFSLNPIDLYNALRQLRMHADQKGRRRGIRLELVPGEPPRLVLEPWETVIRSSAAPFSGPSARVFRVWGRRRLFLLRRFLPLAREVDVHLLGSGLPSFWVLRAGPITLTLGLTGFTAANWSQAISFDLLLPRKTQESSKELDAVLAHLSSHWKAGAGELLKATKLTWEPLIEALQLGCQQGRIMYDLAADVYRLRPLTDAPIDLARLEYRNQRERIAHDLVARRGAVTIVSENRIATAGLELTGRVEVAEDRREYRPVMLLSEEGQVSKAECTCPLFRRQGLKDGPCAHLIALRMALAERETLRRRGLSPTEALTAETRVFSRRDDRGEDVSQLSLDRQRLTIHWGRAGSPMRRQRLAFDSVEDARTAYLSRVDRLTGLGFLDASSS</sequence>
<evidence type="ECO:0000259" key="3">
    <source>
        <dbReference type="PROSITE" id="PS50966"/>
    </source>
</evidence>
<keyword evidence="1" id="KW-0863">Zinc-finger</keyword>
<dbReference type="RefSeq" id="WP_126726108.1">
    <property type="nucleotide sequence ID" value="NZ_RYZH01000026.1"/>
</dbReference>
<keyword evidence="5" id="KW-1185">Reference proteome</keyword>
<keyword evidence="1" id="KW-0862">Zinc</keyword>
<dbReference type="Pfam" id="PF04434">
    <property type="entry name" value="SWIM"/>
    <property type="match status" value="1"/>
</dbReference>
<reference evidence="4 5" key="2">
    <citation type="submission" date="2019-01" db="EMBL/GenBank/DDBJ databases">
        <title>Tautonia sociabilis, a novel thermotolerant planctomycete of Isosphaeraceae family, isolated from a 4000 m deep subterranean habitat.</title>
        <authorList>
            <person name="Kovaleva O.L."/>
            <person name="Elcheninov A.G."/>
            <person name="Van Heerden E."/>
            <person name="Toshchakov S.V."/>
            <person name="Novikov A."/>
            <person name="Bonch-Osmolovskaya E.A."/>
            <person name="Kublanov I.V."/>
        </authorList>
    </citation>
    <scope>NUCLEOTIDE SEQUENCE [LARGE SCALE GENOMIC DNA]</scope>
    <source>
        <strain evidence="4 5">GM2012</strain>
    </source>
</reference>
<dbReference type="OrthoDB" id="7821105at2"/>
<dbReference type="EMBL" id="RYZH01000026">
    <property type="protein sequence ID" value="RUL87064.1"/>
    <property type="molecule type" value="Genomic_DNA"/>
</dbReference>
<reference evidence="4 5" key="1">
    <citation type="submission" date="2018-12" db="EMBL/GenBank/DDBJ databases">
        <authorList>
            <person name="Toschakov S.V."/>
        </authorList>
    </citation>
    <scope>NUCLEOTIDE SEQUENCE [LARGE SCALE GENOMIC DNA]</scope>
    <source>
        <strain evidence="4 5">GM2012</strain>
    </source>
</reference>
<evidence type="ECO:0000313" key="4">
    <source>
        <dbReference type="EMBL" id="RUL87064.1"/>
    </source>
</evidence>
<evidence type="ECO:0000313" key="5">
    <source>
        <dbReference type="Proteomes" id="UP000280296"/>
    </source>
</evidence>
<dbReference type="InterPro" id="IPR007527">
    <property type="entry name" value="Znf_SWIM"/>
</dbReference>
<evidence type="ECO:0000256" key="1">
    <source>
        <dbReference type="PROSITE-ProRule" id="PRU00325"/>
    </source>
</evidence>
<protein>
    <submittedName>
        <fullName evidence="4">SWIM zinc finger family protein</fullName>
    </submittedName>
</protein>
<accession>A0A432MI66</accession>
<proteinExistence type="predicted"/>
<gene>
    <name evidence="4" type="ORF">TsocGM_14075</name>
</gene>
<feature type="region of interest" description="Disordered" evidence="2">
    <location>
        <begin position="1"/>
        <end position="25"/>
    </location>
</feature>
<evidence type="ECO:0000256" key="2">
    <source>
        <dbReference type="SAM" id="MobiDB-lite"/>
    </source>
</evidence>
<organism evidence="4 5">
    <name type="scientific">Tautonia sociabilis</name>
    <dbReference type="NCBI Taxonomy" id="2080755"/>
    <lineage>
        <taxon>Bacteria</taxon>
        <taxon>Pseudomonadati</taxon>
        <taxon>Planctomycetota</taxon>
        <taxon>Planctomycetia</taxon>
        <taxon>Isosphaerales</taxon>
        <taxon>Isosphaeraceae</taxon>
        <taxon>Tautonia</taxon>
    </lineage>
</organism>